<feature type="non-terminal residue" evidence="3">
    <location>
        <position position="1"/>
    </location>
</feature>
<dbReference type="GO" id="GO:0005829">
    <property type="term" value="C:cytosol"/>
    <property type="evidence" value="ECO:0007669"/>
    <property type="project" value="TreeGrafter"/>
</dbReference>
<dbReference type="AlphaFoldDB" id="X0WJG8"/>
<protein>
    <recommendedName>
        <fullName evidence="2">Thiamine-binding protein domain-containing protein</fullName>
    </recommendedName>
</protein>
<dbReference type="Pfam" id="PF01910">
    <property type="entry name" value="Thiamine_BP"/>
    <property type="match status" value="1"/>
</dbReference>
<dbReference type="InterPro" id="IPR029756">
    <property type="entry name" value="MTH1187/YkoF-like"/>
</dbReference>
<dbReference type="NCBIfam" id="TIGR00106">
    <property type="entry name" value="MTH1187 family thiamine-binding protein"/>
    <property type="match status" value="1"/>
</dbReference>
<comment type="caution">
    <text evidence="3">The sequence shown here is derived from an EMBL/GenBank/DDBJ whole genome shotgun (WGS) entry which is preliminary data.</text>
</comment>
<comment type="similarity">
    <text evidence="1">Belongs to the UPF0045 family.</text>
</comment>
<evidence type="ECO:0000259" key="2">
    <source>
        <dbReference type="Pfam" id="PF01910"/>
    </source>
</evidence>
<gene>
    <name evidence="3" type="ORF">S01H1_62840</name>
</gene>
<dbReference type="PANTHER" id="PTHR33777">
    <property type="entry name" value="UPF0045 PROTEIN ECM15"/>
    <property type="match status" value="1"/>
</dbReference>
<name>X0WJG8_9ZZZZ</name>
<accession>X0WJG8</accession>
<evidence type="ECO:0000256" key="1">
    <source>
        <dbReference type="ARBA" id="ARBA00010272"/>
    </source>
</evidence>
<dbReference type="SUPFAM" id="SSF89957">
    <property type="entry name" value="MTH1187/YkoF-like"/>
    <property type="match status" value="1"/>
</dbReference>
<organism evidence="3">
    <name type="scientific">marine sediment metagenome</name>
    <dbReference type="NCBI Taxonomy" id="412755"/>
    <lineage>
        <taxon>unclassified sequences</taxon>
        <taxon>metagenomes</taxon>
        <taxon>ecological metagenomes</taxon>
    </lineage>
</organism>
<dbReference type="InterPro" id="IPR051614">
    <property type="entry name" value="UPF0045_domain"/>
</dbReference>
<dbReference type="PANTHER" id="PTHR33777:SF1">
    <property type="entry name" value="UPF0045 PROTEIN ECM15"/>
    <property type="match status" value="1"/>
</dbReference>
<feature type="domain" description="Thiamine-binding protein" evidence="2">
    <location>
        <begin position="4"/>
        <end position="67"/>
    </location>
</feature>
<evidence type="ECO:0000313" key="3">
    <source>
        <dbReference type="EMBL" id="GAG30805.1"/>
    </source>
</evidence>
<sequence>EGRKDLSYQLTPMGTVIEGSLDVVLEVTRQMHEVPFEKGASRVITTLKVDERRDKPSTMAGKVESVRKLRPSIRTWNG</sequence>
<dbReference type="EMBL" id="BARS01041307">
    <property type="protein sequence ID" value="GAG30805.1"/>
    <property type="molecule type" value="Genomic_DNA"/>
</dbReference>
<dbReference type="Gene3D" id="3.30.70.930">
    <property type="match status" value="1"/>
</dbReference>
<proteinExistence type="inferred from homology"/>
<dbReference type="InterPro" id="IPR002767">
    <property type="entry name" value="Thiamine_BP"/>
</dbReference>
<reference evidence="3" key="1">
    <citation type="journal article" date="2014" name="Front. Microbiol.">
        <title>High frequency of phylogenetically diverse reductive dehalogenase-homologous genes in deep subseafloor sedimentary metagenomes.</title>
        <authorList>
            <person name="Kawai M."/>
            <person name="Futagami T."/>
            <person name="Toyoda A."/>
            <person name="Takaki Y."/>
            <person name="Nishi S."/>
            <person name="Hori S."/>
            <person name="Arai W."/>
            <person name="Tsubouchi T."/>
            <person name="Morono Y."/>
            <person name="Uchiyama I."/>
            <person name="Ito T."/>
            <person name="Fujiyama A."/>
            <person name="Inagaki F."/>
            <person name="Takami H."/>
        </authorList>
    </citation>
    <scope>NUCLEOTIDE SEQUENCE</scope>
    <source>
        <strain evidence="3">Expedition CK06-06</strain>
    </source>
</reference>